<name>A0A101QPM5_9ACTN</name>
<dbReference type="AlphaFoldDB" id="A0A101QPM5"/>
<proteinExistence type="predicted"/>
<dbReference type="STRING" id="68231.AQJ30_33165"/>
<dbReference type="GeneID" id="91429435"/>
<organism evidence="2 3">
    <name type="scientific">Streptomyces longwoodensis</name>
    <dbReference type="NCBI Taxonomy" id="68231"/>
    <lineage>
        <taxon>Bacteria</taxon>
        <taxon>Bacillati</taxon>
        <taxon>Actinomycetota</taxon>
        <taxon>Actinomycetes</taxon>
        <taxon>Kitasatosporales</taxon>
        <taxon>Streptomycetaceae</taxon>
        <taxon>Streptomyces</taxon>
    </lineage>
</organism>
<keyword evidence="1" id="KW-1133">Transmembrane helix</keyword>
<sequence>MAGSLLLGALADRARPRRVITVGYGIQYAAAAVMGATRLSVAAVLFLIAAVAFTTPAVSGASNRLIAERLTGDAYVLGRSLSNMSV</sequence>
<evidence type="ECO:0000313" key="2">
    <source>
        <dbReference type="EMBL" id="KUN33750.1"/>
    </source>
</evidence>
<dbReference type="RefSeq" id="WP_067241278.1">
    <property type="nucleotide sequence ID" value="NZ_KQ948564.1"/>
</dbReference>
<dbReference type="InterPro" id="IPR036259">
    <property type="entry name" value="MFS_trans_sf"/>
</dbReference>
<comment type="caution">
    <text evidence="2">The sequence shown here is derived from an EMBL/GenBank/DDBJ whole genome shotgun (WGS) entry which is preliminary data.</text>
</comment>
<keyword evidence="3" id="KW-1185">Reference proteome</keyword>
<evidence type="ECO:0000256" key="1">
    <source>
        <dbReference type="SAM" id="Phobius"/>
    </source>
</evidence>
<accession>A0A101QPM5</accession>
<dbReference type="SUPFAM" id="SSF103473">
    <property type="entry name" value="MFS general substrate transporter"/>
    <property type="match status" value="1"/>
</dbReference>
<evidence type="ECO:0008006" key="4">
    <source>
        <dbReference type="Google" id="ProtNLM"/>
    </source>
</evidence>
<keyword evidence="1" id="KW-0472">Membrane</keyword>
<dbReference type="Gene3D" id="1.20.1250.20">
    <property type="entry name" value="MFS general substrate transporter like domains"/>
    <property type="match status" value="1"/>
</dbReference>
<feature type="transmembrane region" description="Helical" evidence="1">
    <location>
        <begin position="26"/>
        <end position="54"/>
    </location>
</feature>
<protein>
    <recommendedName>
        <fullName evidence="4">Major facilitator superfamily (MFS) profile domain-containing protein</fullName>
    </recommendedName>
</protein>
<evidence type="ECO:0000313" key="3">
    <source>
        <dbReference type="Proteomes" id="UP000053271"/>
    </source>
</evidence>
<gene>
    <name evidence="2" type="ORF">AQJ30_33165</name>
</gene>
<reference evidence="2 3" key="1">
    <citation type="submission" date="2015-10" db="EMBL/GenBank/DDBJ databases">
        <title>Draft genome sequence of Streptomyces longwoodensis DSM 41677, type strain for the species Streptomyces longwoodensis.</title>
        <authorList>
            <person name="Ruckert C."/>
            <person name="Winkler A."/>
            <person name="Kalinowski J."/>
            <person name="Kampfer P."/>
            <person name="Glaeser S."/>
        </authorList>
    </citation>
    <scope>NUCLEOTIDE SEQUENCE [LARGE SCALE GENOMIC DNA]</scope>
    <source>
        <strain evidence="2 3">DSM 41677</strain>
    </source>
</reference>
<dbReference type="Proteomes" id="UP000053271">
    <property type="component" value="Unassembled WGS sequence"/>
</dbReference>
<keyword evidence="1" id="KW-0812">Transmembrane</keyword>
<dbReference type="EMBL" id="LMWS01000045">
    <property type="protein sequence ID" value="KUN33750.1"/>
    <property type="molecule type" value="Genomic_DNA"/>
</dbReference>